<feature type="transmembrane region" description="Helical" evidence="1">
    <location>
        <begin position="94"/>
        <end position="114"/>
    </location>
</feature>
<feature type="domain" description="DUF6533" evidence="2">
    <location>
        <begin position="19"/>
        <end position="64"/>
    </location>
</feature>
<keyword evidence="4" id="KW-1185">Reference proteome</keyword>
<organism evidence="3 4">
    <name type="scientific">Dendrothele bispora (strain CBS 962.96)</name>
    <dbReference type="NCBI Taxonomy" id="1314807"/>
    <lineage>
        <taxon>Eukaryota</taxon>
        <taxon>Fungi</taxon>
        <taxon>Dikarya</taxon>
        <taxon>Basidiomycota</taxon>
        <taxon>Agaricomycotina</taxon>
        <taxon>Agaricomycetes</taxon>
        <taxon>Agaricomycetidae</taxon>
        <taxon>Agaricales</taxon>
        <taxon>Agaricales incertae sedis</taxon>
        <taxon>Dendrothele</taxon>
    </lineage>
</organism>
<dbReference type="InterPro" id="IPR045340">
    <property type="entry name" value="DUF6533"/>
</dbReference>
<dbReference type="EMBL" id="ML179811">
    <property type="protein sequence ID" value="THU81418.1"/>
    <property type="molecule type" value="Genomic_DNA"/>
</dbReference>
<reference evidence="3 4" key="1">
    <citation type="journal article" date="2019" name="Nat. Ecol. Evol.">
        <title>Megaphylogeny resolves global patterns of mushroom evolution.</title>
        <authorList>
            <person name="Varga T."/>
            <person name="Krizsan K."/>
            <person name="Foldi C."/>
            <person name="Dima B."/>
            <person name="Sanchez-Garcia M."/>
            <person name="Sanchez-Ramirez S."/>
            <person name="Szollosi G.J."/>
            <person name="Szarkandi J.G."/>
            <person name="Papp V."/>
            <person name="Albert L."/>
            <person name="Andreopoulos W."/>
            <person name="Angelini C."/>
            <person name="Antonin V."/>
            <person name="Barry K.W."/>
            <person name="Bougher N.L."/>
            <person name="Buchanan P."/>
            <person name="Buyck B."/>
            <person name="Bense V."/>
            <person name="Catcheside P."/>
            <person name="Chovatia M."/>
            <person name="Cooper J."/>
            <person name="Damon W."/>
            <person name="Desjardin D."/>
            <person name="Finy P."/>
            <person name="Geml J."/>
            <person name="Haridas S."/>
            <person name="Hughes K."/>
            <person name="Justo A."/>
            <person name="Karasinski D."/>
            <person name="Kautmanova I."/>
            <person name="Kiss B."/>
            <person name="Kocsube S."/>
            <person name="Kotiranta H."/>
            <person name="LaButti K.M."/>
            <person name="Lechner B.E."/>
            <person name="Liimatainen K."/>
            <person name="Lipzen A."/>
            <person name="Lukacs Z."/>
            <person name="Mihaltcheva S."/>
            <person name="Morgado L.N."/>
            <person name="Niskanen T."/>
            <person name="Noordeloos M.E."/>
            <person name="Ohm R.A."/>
            <person name="Ortiz-Santana B."/>
            <person name="Ovrebo C."/>
            <person name="Racz N."/>
            <person name="Riley R."/>
            <person name="Savchenko A."/>
            <person name="Shiryaev A."/>
            <person name="Soop K."/>
            <person name="Spirin V."/>
            <person name="Szebenyi C."/>
            <person name="Tomsovsky M."/>
            <person name="Tulloss R.E."/>
            <person name="Uehling J."/>
            <person name="Grigoriev I.V."/>
            <person name="Vagvolgyi C."/>
            <person name="Papp T."/>
            <person name="Martin F.M."/>
            <person name="Miettinen O."/>
            <person name="Hibbett D.S."/>
            <person name="Nagy L.G."/>
        </authorList>
    </citation>
    <scope>NUCLEOTIDE SEQUENCE [LARGE SCALE GENOMIC DNA]</scope>
    <source>
        <strain evidence="3 4">CBS 962.96</strain>
    </source>
</reference>
<sequence length="298" mass="33860">MDIAGLDVNNLFEYRLDNYCHFLAIAILYYDHALTLPMEMDLVWRAPKRLNSYLFFLNRYFAFLGHIVVTATLLHDSASAINPARLEQRCDTFWNFRNVLVVATQIIVGLLLSQRVYGLYGCSRRILYFLGILAITLGGLSSVALFISSSNGIVPVMTIEGCHAPLDSKTARYVAFAWEGVFSYDVVLFVMTMLKARQRRRDELRFVRMQLEATSGRQSLATVLIRDGFLYFLAMTLANLSNILSFYFTAPAFRGGLATFASCISVTMMSRLMLNLRAQVEQDSRTYSRSIVSQMRFA</sequence>
<feature type="transmembrane region" description="Helical" evidence="1">
    <location>
        <begin position="229"/>
        <end position="250"/>
    </location>
</feature>
<feature type="transmembrane region" description="Helical" evidence="1">
    <location>
        <begin position="126"/>
        <end position="147"/>
    </location>
</feature>
<protein>
    <recommendedName>
        <fullName evidence="2">DUF6533 domain-containing protein</fullName>
    </recommendedName>
</protein>
<dbReference type="Pfam" id="PF20151">
    <property type="entry name" value="DUF6533"/>
    <property type="match status" value="1"/>
</dbReference>
<dbReference type="OrthoDB" id="2686513at2759"/>
<keyword evidence="1" id="KW-1133">Transmembrane helix</keyword>
<evidence type="ECO:0000313" key="4">
    <source>
        <dbReference type="Proteomes" id="UP000297245"/>
    </source>
</evidence>
<proteinExistence type="predicted"/>
<keyword evidence="1" id="KW-0472">Membrane</keyword>
<accession>A0A4S8L0H6</accession>
<feature type="transmembrane region" description="Helical" evidence="1">
    <location>
        <begin position="173"/>
        <end position="194"/>
    </location>
</feature>
<evidence type="ECO:0000259" key="2">
    <source>
        <dbReference type="Pfam" id="PF20151"/>
    </source>
</evidence>
<name>A0A4S8L0H6_DENBC</name>
<keyword evidence="1" id="KW-0812">Transmembrane</keyword>
<feature type="transmembrane region" description="Helical" evidence="1">
    <location>
        <begin position="53"/>
        <end position="74"/>
    </location>
</feature>
<dbReference type="Proteomes" id="UP000297245">
    <property type="component" value="Unassembled WGS sequence"/>
</dbReference>
<dbReference type="AlphaFoldDB" id="A0A4S8L0H6"/>
<evidence type="ECO:0000256" key="1">
    <source>
        <dbReference type="SAM" id="Phobius"/>
    </source>
</evidence>
<gene>
    <name evidence="3" type="ORF">K435DRAFT_785022</name>
</gene>
<evidence type="ECO:0000313" key="3">
    <source>
        <dbReference type="EMBL" id="THU81418.1"/>
    </source>
</evidence>